<dbReference type="InterPro" id="IPR029058">
    <property type="entry name" value="AB_hydrolase_fold"/>
</dbReference>
<dbReference type="GeneID" id="108703753"/>
<dbReference type="PANTHER" id="PTHR12482:SF68">
    <property type="entry name" value="PROTEIN FAM135A-LIKE"/>
    <property type="match status" value="1"/>
</dbReference>
<dbReference type="SUPFAM" id="SSF53474">
    <property type="entry name" value="alpha/beta-Hydrolases"/>
    <property type="match status" value="1"/>
</dbReference>
<dbReference type="Gene3D" id="3.40.50.1820">
    <property type="entry name" value="alpha/beta hydrolase"/>
    <property type="match status" value="1"/>
</dbReference>
<dbReference type="InterPro" id="IPR044294">
    <property type="entry name" value="Lipase-like"/>
</dbReference>
<dbReference type="PANTHER" id="PTHR12482">
    <property type="entry name" value="LIPASE ROG1-RELATED-RELATED"/>
    <property type="match status" value="1"/>
</dbReference>
<reference evidence="3" key="1">
    <citation type="submission" date="2025-08" db="UniProtKB">
        <authorList>
            <consortium name="RefSeq"/>
        </authorList>
    </citation>
    <scope>IDENTIFICATION</scope>
    <source>
        <strain evidence="3">J_2021</strain>
        <tissue evidence="3">Erythrocytes</tissue>
    </source>
</reference>
<dbReference type="InterPro" id="IPR007751">
    <property type="entry name" value="DUF676_lipase-like"/>
</dbReference>
<protein>
    <submittedName>
        <fullName evidence="3">Protein FAM135A</fullName>
    </submittedName>
</protein>
<dbReference type="AlphaFoldDB" id="A0A8J1LSL5"/>
<keyword evidence="2" id="KW-1185">Reference proteome</keyword>
<proteinExistence type="predicted"/>
<dbReference type="Pfam" id="PF05057">
    <property type="entry name" value="DUF676"/>
    <property type="match status" value="1"/>
</dbReference>
<sequence>MVSKSAPVIFEDRYLEPEAIDCSEDFVDCSEDFVDCSEEFMDCSEDFIDCSAEVKPSSVVSAEDKIKKIMSLVSTIKADNGLNPSFYAMPLPLRKGLFDVKKELRKWIRQFFSNNPSKEFTLSMELDNGSNEGISVHIRMRPTNYTIDPQAIITFVYGCLGGRTAVIGHQGNKDETLAEYNSLANCLLSQIAKLVESNSLIISRIRLFQETSEKKLVLEQLIPTEKQQSGSTGSKDDSSREDGTHLIVCAHGLGGSELDLLFIRPHIESGVTHEKIDFLMSSCNQGCTTDDIDTLGSSLLNEILQYITSKKLIISRISFIGFSLGNLIIRSALWRPEFEGYRGNLHTYLSFGGPHMGLLYPNSFLFKAGLWIEKRLHIGVSVSQMALSDHKDPRQSFLYKLSQKKGLEHFKNVILVSALQDYVVPHHSARIEMCKDAAKGDELGTVYNEMLRNLLEPVLHNENCNFVRYNVSFDLVKSFLSFAGIMGHVALISSWQCLENFFQNAGLNYFE</sequence>
<dbReference type="KEGG" id="xla:108703753"/>
<evidence type="ECO:0000313" key="3">
    <source>
        <dbReference type="RefSeq" id="XP_041432527.1"/>
    </source>
</evidence>
<evidence type="ECO:0000313" key="2">
    <source>
        <dbReference type="Proteomes" id="UP000186698"/>
    </source>
</evidence>
<accession>A0A8J1LSL5</accession>
<dbReference type="RefSeq" id="XP_041432527.1">
    <property type="nucleotide sequence ID" value="XM_041576593.1"/>
</dbReference>
<dbReference type="Proteomes" id="UP000186698">
    <property type="component" value="Chromosome 9_10L"/>
</dbReference>
<evidence type="ECO:0000259" key="1">
    <source>
        <dbReference type="Pfam" id="PF05057"/>
    </source>
</evidence>
<dbReference type="GO" id="GO:0006629">
    <property type="term" value="P:lipid metabolic process"/>
    <property type="evidence" value="ECO:0000318"/>
    <property type="project" value="GO_Central"/>
</dbReference>
<name>A0A8J1LSL5_XENLA</name>
<feature type="domain" description="DUF676" evidence="1">
    <location>
        <begin position="241"/>
        <end position="435"/>
    </location>
</feature>
<organism evidence="2 3">
    <name type="scientific">Xenopus laevis</name>
    <name type="common">African clawed frog</name>
    <dbReference type="NCBI Taxonomy" id="8355"/>
    <lineage>
        <taxon>Eukaryota</taxon>
        <taxon>Metazoa</taxon>
        <taxon>Chordata</taxon>
        <taxon>Craniata</taxon>
        <taxon>Vertebrata</taxon>
        <taxon>Euteleostomi</taxon>
        <taxon>Amphibia</taxon>
        <taxon>Batrachia</taxon>
        <taxon>Anura</taxon>
        <taxon>Pipoidea</taxon>
        <taxon>Pipidae</taxon>
        <taxon>Xenopodinae</taxon>
        <taxon>Xenopus</taxon>
        <taxon>Xenopus</taxon>
    </lineage>
</organism>
<dbReference type="OrthoDB" id="273452at2759"/>
<gene>
    <name evidence="3" type="primary">LOC108703753</name>
</gene>